<keyword evidence="3" id="KW-1185">Reference proteome</keyword>
<gene>
    <name evidence="2" type="ORF">CPT_Siara_080</name>
</gene>
<accession>A0AAE8BHZ1</accession>
<evidence type="ECO:0000313" key="3">
    <source>
        <dbReference type="Proteomes" id="UP000827319"/>
    </source>
</evidence>
<sequence>MKTAHERRVQLIEDLTKHARASSKATRELMVRAIKEIRDYDKRYKSPTPVGTVRKRSRTWQIIELLKEHGPMTCAQVTKVWTTESNPHNINTYLRNATIGGAVLCTRVTDLTSRYKFTSTYHLPEHKVNGLLWSKKPQHTGRTVSAKLDAIEREQSHGICTCSEDERRDDQGVRSDAGDVAVAPRPQPHLEDQVGRQGSGKGLCSGCLSDAIRRSCEPHGPAVRRHGGASRHDDVGDEMSRAATLRKKYVRKILTGLLQEGYFLTVHNGSFRVMDRDSGITPTMEAMFSTHIDRVEVFRTADKRMDKTPVGWVEFNHGGDYRELVSDYSATLEPFIANHDAALQKELIYDRRKA</sequence>
<reference evidence="2" key="1">
    <citation type="submission" date="2021-06" db="EMBL/GenBank/DDBJ databases">
        <title>Complete genome sequence of Stenotrophomonas maltophilia phage Siara.</title>
        <authorList>
            <person name="Marmion J."/>
            <person name="Tate N."/>
            <person name="Clark J."/>
            <person name="Le T."/>
            <person name="Liu M."/>
            <person name="Burrowes B."/>
            <person name="Gill J."/>
        </authorList>
    </citation>
    <scope>NUCLEOTIDE SEQUENCE</scope>
</reference>
<feature type="compositionally biased region" description="Basic and acidic residues" evidence="1">
    <location>
        <begin position="164"/>
        <end position="177"/>
    </location>
</feature>
<dbReference type="EMBL" id="MZ326859">
    <property type="protein sequence ID" value="QYW02080.1"/>
    <property type="molecule type" value="Genomic_DNA"/>
</dbReference>
<feature type="region of interest" description="Disordered" evidence="1">
    <location>
        <begin position="163"/>
        <end position="198"/>
    </location>
</feature>
<dbReference type="Proteomes" id="UP000827319">
    <property type="component" value="Segment"/>
</dbReference>
<organism evidence="2 3">
    <name type="scientific">Stenotrophomonas phage Siara</name>
    <dbReference type="NCBI Taxonomy" id="2859658"/>
    <lineage>
        <taxon>Viruses</taxon>
        <taxon>Duplodnaviria</taxon>
        <taxon>Heunggongvirae</taxon>
        <taxon>Uroviricota</taxon>
        <taxon>Caudoviricetes</taxon>
        <taxon>Beaumontvirinae</taxon>
        <taxon>Siaravirus</taxon>
        <taxon>Siaravirus siara</taxon>
    </lineage>
</organism>
<name>A0AAE8BHZ1_9CAUD</name>
<evidence type="ECO:0000313" key="2">
    <source>
        <dbReference type="EMBL" id="QYW02080.1"/>
    </source>
</evidence>
<protein>
    <submittedName>
        <fullName evidence="2">Uncharacterized protein</fullName>
    </submittedName>
</protein>
<evidence type="ECO:0000256" key="1">
    <source>
        <dbReference type="SAM" id="MobiDB-lite"/>
    </source>
</evidence>
<proteinExistence type="predicted"/>